<gene>
    <name evidence="9" type="ORF">SAMN05216481_1263</name>
</gene>
<evidence type="ECO:0000256" key="1">
    <source>
        <dbReference type="ARBA" id="ARBA00005820"/>
    </source>
</evidence>
<dbReference type="SMART" id="SM01043">
    <property type="entry name" value="BTAD"/>
    <property type="match status" value="1"/>
</dbReference>
<keyword evidence="5" id="KW-0804">Transcription</keyword>
<dbReference type="InterPro" id="IPR036388">
    <property type="entry name" value="WH-like_DNA-bd_sf"/>
</dbReference>
<dbReference type="InterPro" id="IPR016032">
    <property type="entry name" value="Sig_transdc_resp-reg_C-effctor"/>
</dbReference>
<dbReference type="SUPFAM" id="SSF46894">
    <property type="entry name" value="C-terminal effector domain of the bipartite response regulators"/>
    <property type="match status" value="1"/>
</dbReference>
<dbReference type="InterPro" id="IPR011990">
    <property type="entry name" value="TPR-like_helical_dom_sf"/>
</dbReference>
<dbReference type="GO" id="GO:0000160">
    <property type="term" value="P:phosphorelay signal transduction system"/>
    <property type="evidence" value="ECO:0007669"/>
    <property type="project" value="UniProtKB-KW"/>
</dbReference>
<dbReference type="SUPFAM" id="SSF52540">
    <property type="entry name" value="P-loop containing nucleoside triphosphate hydrolases"/>
    <property type="match status" value="1"/>
</dbReference>
<dbReference type="STRING" id="403935.SAMN05216481_1263"/>
<keyword evidence="3" id="KW-0805">Transcription regulation</keyword>
<evidence type="ECO:0000256" key="5">
    <source>
        <dbReference type="ARBA" id="ARBA00023163"/>
    </source>
</evidence>
<dbReference type="InterPro" id="IPR027417">
    <property type="entry name" value="P-loop_NTPase"/>
</dbReference>
<dbReference type="SUPFAM" id="SSF48452">
    <property type="entry name" value="TPR-like"/>
    <property type="match status" value="1"/>
</dbReference>
<sequence>MDFKVLGPVTAEVDGRAVPLDGCKQRTVLAALLLAHCRSLTDDRLVALLWGWERVAVRTSRLYTYVSRLRTRIGSGLKLERIGRGYRMDIGDAVFDWDVFRRLAEAGRADLLAGRYAGAERRLAEALALWRGPALRDVTPYLADAEAPGLEEARVSAQENHADAALALGRHADVVTALTGLAAQHPVRERIRGQLMVALYRCGRQAEALTVYEEGRRVLAEELGIDPGPALRTLHQQILRGVLPPPRAPERHSVTLSAPEVRAPHHGGGLEDGLVPVMLPAGAGDFTGRTAETADVLAALHAHQDVLVTGPPGTGKSAFAVRAACRSRAEFPHGLLYADLRSPDGTPRDPAQALGWFLRALGAVDGELPATLDERAHLYRTLMAGRRALVVLDNAADDAQVRPLLPGSDGNRTLVTGIRSTLASLEGTKLVRLGPMDADEARRLLAAVVGEERVAAEPEAAARVVRACDGLPLALRVAGSRLAACQQWRIARLADRLAPEGRRLDELRFGSLDVRGRLRAALDPLDEAARRDCGALAAIGPVPLIPPDAAELLGTSCDEAEELLESLADAGILETWCADGEVWLRYRFTPLMRLAVREEATTRAGGSGPPPARLSAGRPAGALPPGSGSDVGVPFVQPVRQLERAGVRIVCLPSVHQVFDVGRQ</sequence>
<evidence type="ECO:0000259" key="7">
    <source>
        <dbReference type="SMART" id="SM00862"/>
    </source>
</evidence>
<dbReference type="GO" id="GO:0003677">
    <property type="term" value="F:DNA binding"/>
    <property type="evidence" value="ECO:0007669"/>
    <property type="project" value="UniProtKB-KW"/>
</dbReference>
<organism evidence="9 10">
    <name type="scientific">Streptomyces radiopugnans</name>
    <dbReference type="NCBI Taxonomy" id="403935"/>
    <lineage>
        <taxon>Bacteria</taxon>
        <taxon>Bacillati</taxon>
        <taxon>Actinomycetota</taxon>
        <taxon>Actinomycetes</taxon>
        <taxon>Kitasatosporales</taxon>
        <taxon>Streptomycetaceae</taxon>
        <taxon>Streptomyces</taxon>
    </lineage>
</organism>
<keyword evidence="4 9" id="KW-0238">DNA-binding</keyword>
<dbReference type="RefSeq" id="WP_093663348.1">
    <property type="nucleotide sequence ID" value="NZ_FOET01000026.1"/>
</dbReference>
<accession>A0A1H9KMU0</accession>
<dbReference type="PANTHER" id="PTHR35807">
    <property type="entry name" value="TRANSCRIPTIONAL REGULATOR REDD-RELATED"/>
    <property type="match status" value="1"/>
</dbReference>
<feature type="domain" description="OmpR/PhoB-type" evidence="7">
    <location>
        <begin position="15"/>
        <end position="88"/>
    </location>
</feature>
<dbReference type="InterPro" id="IPR001867">
    <property type="entry name" value="OmpR/PhoB-type_DNA-bd"/>
</dbReference>
<dbReference type="SMART" id="SM00862">
    <property type="entry name" value="Trans_reg_C"/>
    <property type="match status" value="1"/>
</dbReference>
<dbReference type="Gene3D" id="1.10.10.10">
    <property type="entry name" value="Winged helix-like DNA-binding domain superfamily/Winged helix DNA-binding domain"/>
    <property type="match status" value="1"/>
</dbReference>
<protein>
    <submittedName>
        <fullName evidence="9">DNA-binding transcriptional activator of the SARP family</fullName>
    </submittedName>
</protein>
<keyword evidence="10" id="KW-1185">Reference proteome</keyword>
<evidence type="ECO:0000256" key="6">
    <source>
        <dbReference type="SAM" id="MobiDB-lite"/>
    </source>
</evidence>
<dbReference type="Gene3D" id="3.40.50.300">
    <property type="entry name" value="P-loop containing nucleotide triphosphate hydrolases"/>
    <property type="match status" value="1"/>
</dbReference>
<dbReference type="AlphaFoldDB" id="A0A1H9KMU0"/>
<dbReference type="Gene3D" id="1.10.8.430">
    <property type="entry name" value="Helical domain of apoptotic protease-activating factors"/>
    <property type="match status" value="1"/>
</dbReference>
<dbReference type="InterPro" id="IPR042197">
    <property type="entry name" value="Apaf_helical"/>
</dbReference>
<dbReference type="Proteomes" id="UP000199055">
    <property type="component" value="Unassembled WGS sequence"/>
</dbReference>
<evidence type="ECO:0000256" key="2">
    <source>
        <dbReference type="ARBA" id="ARBA00023012"/>
    </source>
</evidence>
<reference evidence="9 10" key="1">
    <citation type="submission" date="2016-10" db="EMBL/GenBank/DDBJ databases">
        <authorList>
            <person name="de Groot N.N."/>
        </authorList>
    </citation>
    <scope>NUCLEOTIDE SEQUENCE [LARGE SCALE GENOMIC DNA]</scope>
    <source>
        <strain evidence="9 10">CGMCC 4.3519</strain>
    </source>
</reference>
<dbReference type="GO" id="GO:0043531">
    <property type="term" value="F:ADP binding"/>
    <property type="evidence" value="ECO:0007669"/>
    <property type="project" value="InterPro"/>
</dbReference>
<evidence type="ECO:0000313" key="10">
    <source>
        <dbReference type="Proteomes" id="UP000199055"/>
    </source>
</evidence>
<dbReference type="InterPro" id="IPR005158">
    <property type="entry name" value="BTAD"/>
</dbReference>
<proteinExistence type="inferred from homology"/>
<feature type="region of interest" description="Disordered" evidence="6">
    <location>
        <begin position="600"/>
        <end position="629"/>
    </location>
</feature>
<evidence type="ECO:0000256" key="4">
    <source>
        <dbReference type="ARBA" id="ARBA00023125"/>
    </source>
</evidence>
<dbReference type="Pfam" id="PF03704">
    <property type="entry name" value="BTAD"/>
    <property type="match status" value="1"/>
</dbReference>
<dbReference type="CDD" id="cd15831">
    <property type="entry name" value="BTAD"/>
    <property type="match status" value="1"/>
</dbReference>
<dbReference type="PANTHER" id="PTHR35807:SF1">
    <property type="entry name" value="TRANSCRIPTIONAL REGULATOR REDD"/>
    <property type="match status" value="1"/>
</dbReference>
<dbReference type="Gene3D" id="1.25.40.10">
    <property type="entry name" value="Tetratricopeptide repeat domain"/>
    <property type="match status" value="1"/>
</dbReference>
<evidence type="ECO:0000256" key="3">
    <source>
        <dbReference type="ARBA" id="ARBA00023015"/>
    </source>
</evidence>
<comment type="similarity">
    <text evidence="1">Belongs to the AfsR/DnrI/RedD regulatory family.</text>
</comment>
<dbReference type="EMBL" id="FOET01000026">
    <property type="protein sequence ID" value="SER00389.1"/>
    <property type="molecule type" value="Genomic_DNA"/>
</dbReference>
<keyword evidence="2" id="KW-0902">Two-component regulatory system</keyword>
<dbReference type="PRINTS" id="PR00364">
    <property type="entry name" value="DISEASERSIST"/>
</dbReference>
<evidence type="ECO:0000313" key="9">
    <source>
        <dbReference type="EMBL" id="SER00389.1"/>
    </source>
</evidence>
<feature type="domain" description="Bacterial transcriptional activator" evidence="8">
    <location>
        <begin position="95"/>
        <end position="239"/>
    </location>
</feature>
<name>A0A1H9KMU0_9ACTN</name>
<dbReference type="InterPro" id="IPR051677">
    <property type="entry name" value="AfsR-DnrI-RedD_regulator"/>
</dbReference>
<evidence type="ECO:0000259" key="8">
    <source>
        <dbReference type="SMART" id="SM01043"/>
    </source>
</evidence>
<dbReference type="GO" id="GO:0006355">
    <property type="term" value="P:regulation of DNA-templated transcription"/>
    <property type="evidence" value="ECO:0007669"/>
    <property type="project" value="InterPro"/>
</dbReference>